<sequence>MAIAWPRLEQLVLGYNLSYGGQAYSDPYIYIDDLYPFAQHCLSLRRLSISIADSIDTPKPLSYDETPAVHHNLQELDLACSRIRTQLGWARVAGFTLAVFPRARDGFKIHERQAKKEIQLRMNCEVALSETVWVPLLCLHVIEPEPTNLSAACVAAMYSELEN</sequence>
<dbReference type="RefSeq" id="XP_007396650.1">
    <property type="nucleotide sequence ID" value="XM_007396588.1"/>
</dbReference>
<evidence type="ECO:0000313" key="2">
    <source>
        <dbReference type="Proteomes" id="UP000008370"/>
    </source>
</evidence>
<accession>K5VR51</accession>
<dbReference type="KEGG" id="pco:PHACADRAFT_184959"/>
<dbReference type="Proteomes" id="UP000008370">
    <property type="component" value="Unassembled WGS sequence"/>
</dbReference>
<evidence type="ECO:0000313" key="1">
    <source>
        <dbReference type="EMBL" id="EKM53943.1"/>
    </source>
</evidence>
<dbReference type="AlphaFoldDB" id="K5VR51"/>
<proteinExistence type="predicted"/>
<dbReference type="HOGENOM" id="CLU_1627668_0_0_1"/>
<organism evidence="1 2">
    <name type="scientific">Phanerochaete carnosa (strain HHB-10118-sp)</name>
    <name type="common">White-rot fungus</name>
    <name type="synonym">Peniophora carnosa</name>
    <dbReference type="NCBI Taxonomy" id="650164"/>
    <lineage>
        <taxon>Eukaryota</taxon>
        <taxon>Fungi</taxon>
        <taxon>Dikarya</taxon>
        <taxon>Basidiomycota</taxon>
        <taxon>Agaricomycotina</taxon>
        <taxon>Agaricomycetes</taxon>
        <taxon>Polyporales</taxon>
        <taxon>Phanerochaetaceae</taxon>
        <taxon>Phanerochaete</taxon>
    </lineage>
</organism>
<name>K5VR51_PHACS</name>
<protein>
    <submittedName>
        <fullName evidence="1">Uncharacterized protein</fullName>
    </submittedName>
</protein>
<keyword evidence="2" id="KW-1185">Reference proteome</keyword>
<dbReference type="InParanoid" id="K5VR51"/>
<reference evidence="1 2" key="1">
    <citation type="journal article" date="2012" name="BMC Genomics">
        <title>Comparative genomics of the white-rot fungi, Phanerochaete carnosa and P. chrysosporium, to elucidate the genetic basis of the distinct wood types they colonize.</title>
        <authorList>
            <person name="Suzuki H."/>
            <person name="MacDonald J."/>
            <person name="Syed K."/>
            <person name="Salamov A."/>
            <person name="Hori C."/>
            <person name="Aerts A."/>
            <person name="Henrissat B."/>
            <person name="Wiebenga A."/>
            <person name="vanKuyk P.A."/>
            <person name="Barry K."/>
            <person name="Lindquist E."/>
            <person name="LaButti K."/>
            <person name="Lapidus A."/>
            <person name="Lucas S."/>
            <person name="Coutinho P."/>
            <person name="Gong Y."/>
            <person name="Samejima M."/>
            <person name="Mahadevan R."/>
            <person name="Abou-Zaid M."/>
            <person name="de Vries R.P."/>
            <person name="Igarashi K."/>
            <person name="Yadav J.S."/>
            <person name="Grigoriev I.V."/>
            <person name="Master E.R."/>
        </authorList>
    </citation>
    <scope>NUCLEOTIDE SEQUENCE [LARGE SCALE GENOMIC DNA]</scope>
    <source>
        <strain evidence="1 2">HHB-10118-sp</strain>
    </source>
</reference>
<dbReference type="EMBL" id="JH930473">
    <property type="protein sequence ID" value="EKM53943.1"/>
    <property type="molecule type" value="Genomic_DNA"/>
</dbReference>
<gene>
    <name evidence="1" type="ORF">PHACADRAFT_184959</name>
</gene>
<dbReference type="GeneID" id="18910249"/>